<sequence length="705" mass="78648">RPGKMVIYEHAQFGGEAFQICQDVENATTMKLCPVISVKVIRGCWLLYEKPGFQGRVIALEEGPTEQIANMWVDQETGTSGQLMPPVPTTPLVIGSIRLAVKDYSIPQIDLFAEMNGVGRVKSYCDDTPEIGSYRIPQSTGSIKVHSGVWLVYSDPGFAGFVSVLEVGEYPNPLSWGFSEPFVGSLRPLRMGPLRVEYPHKTKALVFEKSNYEGDCLDISSDVYNLKEKPIDGKGGKEDKQKTLSTVGSIKILGGLWVGYLEANFEGRQYILEEGEYPHFSDWGASEGTLLSLRPVITDLLCPHVRLFKEKHFGHLGLAVDLMGAVVNMEEVGGDNKIQSIDVISGVWVAFEKPGFSGEGYILEKGLYASPEDWGALSYKISSIQPILHDTLTERSRHKLELYSEPNFQGEMVDVEDNTAALPEDFIPRSCKVFSGSWVAYEGAQFTENMYVLEKGEYPTTEAMGLASSHTPVRSIQSIDHELSLPSILLFSKVDFKGRRIVFTSEALNLQQMGLDTHVRSLVVEGGIWVLYEGNNYCGKQLLLQPSQVAELCRFNNWQRVGSLRPLHQSHVYLRLRNKETQGVMSLTGTLDDIKLMRVQALEETEALEQIWLYRGGQLTCKLVEDCCLQTSSSVVMAGSRLCVSSDKDNLGPLWNITPDGLVRFHLSPDLVLEVKGGCQYDKNQVILNSFDEKKLSQRWTLEIL</sequence>
<feature type="domain" description="Beta/gamma crystallin 'Greek key'" evidence="3">
    <location>
        <begin position="527"/>
        <end position="568"/>
    </location>
</feature>
<keyword evidence="5" id="KW-1185">Reference proteome</keyword>
<dbReference type="HOGENOM" id="CLU_002147_2_1_1"/>
<dbReference type="PANTHER" id="PTHR11818:SF2">
    <property type="entry name" value="BETA_GAMMA CRYSTALLIN DOMAIN-CONTAINING PROTEIN 1"/>
    <property type="match status" value="1"/>
</dbReference>
<feature type="domain" description="Beta/gamma crystallin 'Greek key'" evidence="3">
    <location>
        <begin position="148"/>
        <end position="190"/>
    </location>
</feature>
<dbReference type="SMART" id="SM00247">
    <property type="entry name" value="XTALbg"/>
    <property type="match status" value="6"/>
</dbReference>
<dbReference type="GeneTree" id="ENSGT00940000155695"/>
<reference evidence="5" key="1">
    <citation type="journal article" date="2004" name="Nature">
        <title>Genome duplication in the teleost fish Tetraodon nigroviridis reveals the early vertebrate proto-karyotype.</title>
        <authorList>
            <person name="Jaillon O."/>
            <person name="Aury J.-M."/>
            <person name="Brunet F."/>
            <person name="Petit J.-L."/>
            <person name="Stange-Thomann N."/>
            <person name="Mauceli E."/>
            <person name="Bouneau L."/>
            <person name="Fischer C."/>
            <person name="Ozouf-Costaz C."/>
            <person name="Bernot A."/>
            <person name="Nicaud S."/>
            <person name="Jaffe D."/>
            <person name="Fisher S."/>
            <person name="Lutfalla G."/>
            <person name="Dossat C."/>
            <person name="Segurens B."/>
            <person name="Dasilva C."/>
            <person name="Salanoubat M."/>
            <person name="Levy M."/>
            <person name="Boudet N."/>
            <person name="Castellano S."/>
            <person name="Anthouard V."/>
            <person name="Jubin C."/>
            <person name="Castelli V."/>
            <person name="Katinka M."/>
            <person name="Vacherie B."/>
            <person name="Biemont C."/>
            <person name="Skalli Z."/>
            <person name="Cattolico L."/>
            <person name="Poulain J."/>
            <person name="De Berardinis V."/>
            <person name="Cruaud C."/>
            <person name="Duprat S."/>
            <person name="Brottier P."/>
            <person name="Coutanceau J.-P."/>
            <person name="Gouzy J."/>
            <person name="Parra G."/>
            <person name="Lardier G."/>
            <person name="Chapple C."/>
            <person name="McKernan K.J."/>
            <person name="McEwan P."/>
            <person name="Bosak S."/>
            <person name="Kellis M."/>
            <person name="Volff J.-N."/>
            <person name="Guigo R."/>
            <person name="Zody M.C."/>
            <person name="Mesirov J."/>
            <person name="Lindblad-Toh K."/>
            <person name="Birren B."/>
            <person name="Nusbaum C."/>
            <person name="Kahn D."/>
            <person name="Robinson-Rechavi M."/>
            <person name="Laudet V."/>
            <person name="Schachter V."/>
            <person name="Quetier F."/>
            <person name="Saurin W."/>
            <person name="Scarpelli C."/>
            <person name="Wincker P."/>
            <person name="Lander E.S."/>
            <person name="Weissenbach J."/>
            <person name="Roest Crollius H."/>
        </authorList>
    </citation>
    <scope>NUCLEOTIDE SEQUENCE [LARGE SCALE GENOMIC DNA]</scope>
</reference>
<dbReference type="InParanoid" id="H3BWU7"/>
<feature type="domain" description="Beta/gamma crystallin 'Greek key'" evidence="3">
    <location>
        <begin position="346"/>
        <end position="388"/>
    </location>
</feature>
<dbReference type="Pfam" id="PF00030">
    <property type="entry name" value="Crystall"/>
    <property type="match status" value="6"/>
</dbReference>
<dbReference type="PROSITE" id="PS50231">
    <property type="entry name" value="RICIN_B_LECTIN"/>
    <property type="match status" value="1"/>
</dbReference>
<dbReference type="GO" id="GO:0002088">
    <property type="term" value="P:lens development in camera-type eye"/>
    <property type="evidence" value="ECO:0007669"/>
    <property type="project" value="TreeGrafter"/>
</dbReference>
<proteinExistence type="inferred from homology"/>
<dbReference type="Ensembl" id="ENSTNIT00000002117.1">
    <property type="protein sequence ID" value="ENSTNIP00000000460.1"/>
    <property type="gene ID" value="ENSTNIG00000000890.1"/>
</dbReference>
<dbReference type="STRING" id="99883.ENSTNIP00000000460"/>
<feature type="domain" description="Beta/gamma crystallin 'Greek key'" evidence="3">
    <location>
        <begin position="255"/>
        <end position="297"/>
    </location>
</feature>
<dbReference type="InterPro" id="IPR001064">
    <property type="entry name" value="Beta/gamma_crystallin"/>
</dbReference>
<dbReference type="GO" id="GO:0007601">
    <property type="term" value="P:visual perception"/>
    <property type="evidence" value="ECO:0007669"/>
    <property type="project" value="TreeGrafter"/>
</dbReference>
<dbReference type="Gene3D" id="2.80.10.50">
    <property type="match status" value="1"/>
</dbReference>
<name>H3BWU7_TETNG</name>
<reference evidence="4" key="2">
    <citation type="submission" date="2025-08" db="UniProtKB">
        <authorList>
            <consortium name="Ensembl"/>
        </authorList>
    </citation>
    <scope>IDENTIFICATION</scope>
</reference>
<evidence type="ECO:0000313" key="4">
    <source>
        <dbReference type="Ensembl" id="ENSTNIP00000000460.1"/>
    </source>
</evidence>
<evidence type="ECO:0000256" key="2">
    <source>
        <dbReference type="ARBA" id="ARBA00022737"/>
    </source>
</evidence>
<dbReference type="SUPFAM" id="SSF50370">
    <property type="entry name" value="Ricin B-like lectins"/>
    <property type="match status" value="1"/>
</dbReference>
<dbReference type="PROSITE" id="PS50915">
    <property type="entry name" value="CRYSTALLIN_BETA_GAMMA"/>
    <property type="match status" value="8"/>
</dbReference>
<dbReference type="InterPro" id="IPR050252">
    <property type="entry name" value="Beta/Gamma-Crystallin"/>
</dbReference>
<organism evidence="4 5">
    <name type="scientific">Tetraodon nigroviridis</name>
    <name type="common">Spotted green pufferfish</name>
    <name type="synonym">Chelonodon nigroviridis</name>
    <dbReference type="NCBI Taxonomy" id="99883"/>
    <lineage>
        <taxon>Eukaryota</taxon>
        <taxon>Metazoa</taxon>
        <taxon>Chordata</taxon>
        <taxon>Craniata</taxon>
        <taxon>Vertebrata</taxon>
        <taxon>Euteleostomi</taxon>
        <taxon>Actinopterygii</taxon>
        <taxon>Neopterygii</taxon>
        <taxon>Teleostei</taxon>
        <taxon>Neoteleostei</taxon>
        <taxon>Acanthomorphata</taxon>
        <taxon>Eupercaria</taxon>
        <taxon>Tetraodontiformes</taxon>
        <taxon>Tetradontoidea</taxon>
        <taxon>Tetraodontidae</taxon>
        <taxon>Tetraodon</taxon>
    </lineage>
</organism>
<dbReference type="InterPro" id="IPR011024">
    <property type="entry name" value="G_crystallin-like"/>
</dbReference>
<feature type="domain" description="Beta/gamma crystallin 'Greek key'" evidence="3">
    <location>
        <begin position="43"/>
        <end position="75"/>
    </location>
</feature>
<dbReference type="AlphaFoldDB" id="H3BWU7"/>
<evidence type="ECO:0000313" key="5">
    <source>
        <dbReference type="Proteomes" id="UP000007303"/>
    </source>
</evidence>
<keyword evidence="2" id="KW-0677">Repeat</keyword>
<dbReference type="PRINTS" id="PR01367">
    <property type="entry name" value="BGCRYSTALLIN"/>
</dbReference>
<protein>
    <recommendedName>
        <fullName evidence="3">Beta/gamma crystallin 'Greek key' domain-containing protein</fullName>
    </recommendedName>
</protein>
<reference evidence="4" key="3">
    <citation type="submission" date="2025-09" db="UniProtKB">
        <authorList>
            <consortium name="Ensembl"/>
        </authorList>
    </citation>
    <scope>IDENTIFICATION</scope>
</reference>
<evidence type="ECO:0000259" key="3">
    <source>
        <dbReference type="PROSITE" id="PS50915"/>
    </source>
</evidence>
<accession>H3BWU7</accession>
<feature type="domain" description="Beta/gamma crystallin 'Greek key'" evidence="3">
    <location>
        <begin position="3"/>
        <end position="42"/>
    </location>
</feature>
<dbReference type="Proteomes" id="UP000007303">
    <property type="component" value="Unassembled WGS sequence"/>
</dbReference>
<dbReference type="Gene3D" id="2.60.20.10">
    <property type="entry name" value="Crystallins"/>
    <property type="match status" value="6"/>
</dbReference>
<dbReference type="OMA" id="EGEYPHF"/>
<evidence type="ECO:0000256" key="1">
    <source>
        <dbReference type="ARBA" id="ARBA00009646"/>
    </source>
</evidence>
<feature type="domain" description="Beta/gamma crystallin 'Greek key'" evidence="3">
    <location>
        <begin position="202"/>
        <end position="254"/>
    </location>
</feature>
<comment type="similarity">
    <text evidence="1">Belongs to the beta/gamma-crystallin family.</text>
</comment>
<dbReference type="GO" id="GO:0005212">
    <property type="term" value="F:structural constituent of eye lens"/>
    <property type="evidence" value="ECO:0007669"/>
    <property type="project" value="TreeGrafter"/>
</dbReference>
<dbReference type="SUPFAM" id="SSF49695">
    <property type="entry name" value="gamma-Crystallin-like"/>
    <property type="match status" value="3"/>
</dbReference>
<dbReference type="InterPro" id="IPR035992">
    <property type="entry name" value="Ricin_B-like_lectins"/>
</dbReference>
<dbReference type="PANTHER" id="PTHR11818">
    <property type="entry name" value="BETA/GAMMA CRYSTALLIN"/>
    <property type="match status" value="1"/>
</dbReference>
<feature type="domain" description="Beta/gamma crystallin 'Greek key'" evidence="3">
    <location>
        <begin position="436"/>
        <end position="480"/>
    </location>
</feature>